<dbReference type="Proteomes" id="UP000653002">
    <property type="component" value="Unassembled WGS sequence"/>
</dbReference>
<keyword evidence="1" id="KW-0472">Membrane</keyword>
<dbReference type="EMBL" id="JAABFR010001831">
    <property type="protein sequence ID" value="MBD4338922.1"/>
    <property type="molecule type" value="Genomic_DNA"/>
</dbReference>
<keyword evidence="1" id="KW-1133">Transmembrane helix</keyword>
<dbReference type="AlphaFoldDB" id="A0A8I0LA49"/>
<gene>
    <name evidence="2" type="ORF">GUH15_23285</name>
</gene>
<feature type="transmembrane region" description="Helical" evidence="1">
    <location>
        <begin position="20"/>
        <end position="40"/>
    </location>
</feature>
<name>A0A8I0LA49_XANCI</name>
<feature type="non-terminal residue" evidence="2">
    <location>
        <position position="85"/>
    </location>
</feature>
<reference evidence="2" key="1">
    <citation type="submission" date="2020-01" db="EMBL/GenBank/DDBJ databases">
        <authorList>
            <person name="Richard D."/>
        </authorList>
    </citation>
    <scope>NUCLEOTIDE SEQUENCE</scope>
    <source>
        <strain evidence="2">JP541</strain>
    </source>
</reference>
<organism evidence="2 3">
    <name type="scientific">Xanthomonas citri pv. citri</name>
    <dbReference type="NCBI Taxonomy" id="611301"/>
    <lineage>
        <taxon>Bacteria</taxon>
        <taxon>Pseudomonadati</taxon>
        <taxon>Pseudomonadota</taxon>
        <taxon>Gammaproteobacteria</taxon>
        <taxon>Lysobacterales</taxon>
        <taxon>Lysobacteraceae</taxon>
        <taxon>Xanthomonas</taxon>
    </lineage>
</organism>
<feature type="non-terminal residue" evidence="2">
    <location>
        <position position="1"/>
    </location>
</feature>
<evidence type="ECO:0000256" key="1">
    <source>
        <dbReference type="SAM" id="Phobius"/>
    </source>
</evidence>
<sequence>ILRTGTPLLQTANLTVYLRISPVVLLLLSAASCGAVWLVLHFSGSTPQTTRTIGIEFELCGAPVRLRATLDTGCHLKDPVTCLPV</sequence>
<accession>A0A8I0LA49</accession>
<comment type="caution">
    <text evidence="2">The sequence shown here is derived from an EMBL/GenBank/DDBJ whole genome shotgun (WGS) entry which is preliminary data.</text>
</comment>
<evidence type="ECO:0000313" key="2">
    <source>
        <dbReference type="EMBL" id="MBD4338922.1"/>
    </source>
</evidence>
<protein>
    <submittedName>
        <fullName evidence="2">Uncharacterized protein</fullName>
    </submittedName>
</protein>
<evidence type="ECO:0000313" key="3">
    <source>
        <dbReference type="Proteomes" id="UP000653002"/>
    </source>
</evidence>
<proteinExistence type="predicted"/>
<keyword evidence="1" id="KW-0812">Transmembrane</keyword>